<dbReference type="EMBL" id="VRKQ01000010">
    <property type="protein sequence ID" value="TXG37374.1"/>
    <property type="molecule type" value="Genomic_DNA"/>
</dbReference>
<evidence type="ECO:0000313" key="3">
    <source>
        <dbReference type="Proteomes" id="UP000321080"/>
    </source>
</evidence>
<accession>A0A5C7GID6</accession>
<dbReference type="RefSeq" id="WP_147768849.1">
    <property type="nucleotide sequence ID" value="NZ_VRKQ01000010.1"/>
</dbReference>
<dbReference type="InterPro" id="IPR024775">
    <property type="entry name" value="DinB-like"/>
</dbReference>
<organism evidence="2 3">
    <name type="scientific">Seonamhaeicola maritimus</name>
    <dbReference type="NCBI Taxonomy" id="2591822"/>
    <lineage>
        <taxon>Bacteria</taxon>
        <taxon>Pseudomonadati</taxon>
        <taxon>Bacteroidota</taxon>
        <taxon>Flavobacteriia</taxon>
        <taxon>Flavobacteriales</taxon>
        <taxon>Flavobacteriaceae</taxon>
    </lineage>
</organism>
<comment type="caution">
    <text evidence="2">The sequence shown here is derived from an EMBL/GenBank/DDBJ whole genome shotgun (WGS) entry which is preliminary data.</text>
</comment>
<dbReference type="SUPFAM" id="SSF109854">
    <property type="entry name" value="DinB/YfiT-like putative metalloenzymes"/>
    <property type="match status" value="1"/>
</dbReference>
<dbReference type="Gene3D" id="1.20.120.450">
    <property type="entry name" value="dinb family like domain"/>
    <property type="match status" value="1"/>
</dbReference>
<name>A0A5C7GID6_9FLAO</name>
<dbReference type="OrthoDB" id="1434917at2"/>
<reference evidence="2 3" key="1">
    <citation type="submission" date="2019-08" db="EMBL/GenBank/DDBJ databases">
        <title>Seonamhaeicola sediminis sp. nov., isolated from marine sediment.</title>
        <authorList>
            <person name="Cao W.R."/>
        </authorList>
    </citation>
    <scope>NUCLEOTIDE SEQUENCE [LARGE SCALE GENOMIC DNA]</scope>
    <source>
        <strain evidence="2 3">1505</strain>
    </source>
</reference>
<dbReference type="InterPro" id="IPR034660">
    <property type="entry name" value="DinB/YfiT-like"/>
</dbReference>
<evidence type="ECO:0000259" key="1">
    <source>
        <dbReference type="Pfam" id="PF12867"/>
    </source>
</evidence>
<evidence type="ECO:0000313" key="2">
    <source>
        <dbReference type="EMBL" id="TXG37374.1"/>
    </source>
</evidence>
<feature type="domain" description="DinB-like" evidence="1">
    <location>
        <begin position="10"/>
        <end position="147"/>
    </location>
</feature>
<sequence>MKLVEIINKLEQNQSVFKALLEGKKESEYLWRPQPNKWNLLEIVCHLVDEEILDFRARTKNTIERPSILPPPIDPEGWVKKHNYDSKDYSKTLEDFLHERKKSIGWLKTQIEGNWSNSYEHPQLGKLSAKQFLNNWLAHDYLHIRQINRYHYEYFKTNADTSLMYAGDW</sequence>
<proteinExistence type="predicted"/>
<gene>
    <name evidence="2" type="ORF">FUA22_12540</name>
</gene>
<dbReference type="AlphaFoldDB" id="A0A5C7GID6"/>
<keyword evidence="3" id="KW-1185">Reference proteome</keyword>
<dbReference type="Proteomes" id="UP000321080">
    <property type="component" value="Unassembled WGS sequence"/>
</dbReference>
<dbReference type="Pfam" id="PF12867">
    <property type="entry name" value="DinB_2"/>
    <property type="match status" value="1"/>
</dbReference>
<protein>
    <submittedName>
        <fullName evidence="2">DinB family protein</fullName>
    </submittedName>
</protein>